<comment type="caution">
    <text evidence="2">The sequence shown here is derived from an EMBL/GenBank/DDBJ whole genome shotgun (WGS) entry which is preliminary data.</text>
</comment>
<feature type="signal peptide" evidence="1">
    <location>
        <begin position="1"/>
        <end position="18"/>
    </location>
</feature>
<keyword evidence="1" id="KW-0732">Signal</keyword>
<dbReference type="Proteomes" id="UP000443153">
    <property type="component" value="Unassembled WGS sequence"/>
</dbReference>
<dbReference type="OrthoDB" id="1179353at2"/>
<organism evidence="2 3">
    <name type="scientific">Maribacter luteus</name>
    <dbReference type="NCBI Taxonomy" id="2594478"/>
    <lineage>
        <taxon>Bacteria</taxon>
        <taxon>Pseudomonadati</taxon>
        <taxon>Bacteroidota</taxon>
        <taxon>Flavobacteriia</taxon>
        <taxon>Flavobacteriales</taxon>
        <taxon>Flavobacteriaceae</taxon>
        <taxon>Maribacter</taxon>
    </lineage>
</organism>
<dbReference type="RefSeq" id="WP_154366420.1">
    <property type="nucleotide sequence ID" value="NZ_WKJH01000006.1"/>
</dbReference>
<evidence type="ECO:0000256" key="1">
    <source>
        <dbReference type="SAM" id="SignalP"/>
    </source>
</evidence>
<name>A0A6I2ML16_9FLAO</name>
<evidence type="ECO:0000313" key="2">
    <source>
        <dbReference type="EMBL" id="MRX64493.1"/>
    </source>
</evidence>
<protein>
    <recommendedName>
        <fullName evidence="4">Glycine zipper family protein</fullName>
    </recommendedName>
</protein>
<keyword evidence="3" id="KW-1185">Reference proteome</keyword>
<sequence length="161" mass="16897">MKNLIFVIMLVLSSHTYAQSASENTNIYLRVFDMEGKKIGKGKMLSMLKTSLILSRNGEPVEIPVSNIGSIKTKRSGGNNMLIGASVGAGAMAIIGAATADPDAALFAYNAGEGAAIGTLFGGTVGAMVGGVTTLFKKSKSYEINGNQEKWKAFSEIIIND</sequence>
<gene>
    <name evidence="2" type="ORF">GJ691_09950</name>
</gene>
<dbReference type="AlphaFoldDB" id="A0A6I2ML16"/>
<feature type="chain" id="PRO_5026217586" description="Glycine zipper family protein" evidence="1">
    <location>
        <begin position="19"/>
        <end position="161"/>
    </location>
</feature>
<proteinExistence type="predicted"/>
<evidence type="ECO:0000313" key="3">
    <source>
        <dbReference type="Proteomes" id="UP000443153"/>
    </source>
</evidence>
<accession>A0A6I2ML16</accession>
<dbReference type="EMBL" id="WKJH01000006">
    <property type="protein sequence ID" value="MRX64493.1"/>
    <property type="molecule type" value="Genomic_DNA"/>
</dbReference>
<evidence type="ECO:0008006" key="4">
    <source>
        <dbReference type="Google" id="ProtNLM"/>
    </source>
</evidence>
<reference evidence="2 3" key="1">
    <citation type="submission" date="2019-11" db="EMBL/GenBank/DDBJ databases">
        <title>Maribacter lutea sp. nov., a marine bacterium isolated from intertidal sand.</title>
        <authorList>
            <person name="Liu A."/>
        </authorList>
    </citation>
    <scope>NUCLEOTIDE SEQUENCE [LARGE SCALE GENOMIC DNA]</scope>
    <source>
        <strain evidence="2 3">RZ05</strain>
    </source>
</reference>